<dbReference type="GO" id="GO:0030496">
    <property type="term" value="C:midbody"/>
    <property type="evidence" value="ECO:0007669"/>
    <property type="project" value="TreeGrafter"/>
</dbReference>
<evidence type="ECO:0000313" key="8">
    <source>
        <dbReference type="Proteomes" id="UP001329430"/>
    </source>
</evidence>
<dbReference type="Proteomes" id="UP001329430">
    <property type="component" value="Chromosome 2"/>
</dbReference>
<dbReference type="GO" id="GO:0000281">
    <property type="term" value="P:mitotic cytokinesis"/>
    <property type="evidence" value="ECO:0007669"/>
    <property type="project" value="InterPro"/>
</dbReference>
<dbReference type="GO" id="GO:0005813">
    <property type="term" value="C:centrosome"/>
    <property type="evidence" value="ECO:0007669"/>
    <property type="project" value="TreeGrafter"/>
</dbReference>
<organism evidence="7 8">
    <name type="scientific">Pyrocoelia pectoralis</name>
    <dbReference type="NCBI Taxonomy" id="417401"/>
    <lineage>
        <taxon>Eukaryota</taxon>
        <taxon>Metazoa</taxon>
        <taxon>Ecdysozoa</taxon>
        <taxon>Arthropoda</taxon>
        <taxon>Hexapoda</taxon>
        <taxon>Insecta</taxon>
        <taxon>Pterygota</taxon>
        <taxon>Neoptera</taxon>
        <taxon>Endopterygota</taxon>
        <taxon>Coleoptera</taxon>
        <taxon>Polyphaga</taxon>
        <taxon>Elateriformia</taxon>
        <taxon>Elateroidea</taxon>
        <taxon>Lampyridae</taxon>
        <taxon>Lampyrinae</taxon>
        <taxon>Pyrocoelia</taxon>
    </lineage>
</organism>
<dbReference type="InterPro" id="IPR011011">
    <property type="entry name" value="Znf_FYVE_PHD"/>
</dbReference>
<evidence type="ECO:0000256" key="5">
    <source>
        <dbReference type="PROSITE-ProRule" id="PRU00091"/>
    </source>
</evidence>
<dbReference type="InterPro" id="IPR057946">
    <property type="entry name" value="TPR_ZFYVE26"/>
</dbReference>
<keyword evidence="4" id="KW-0862">Zinc</keyword>
<keyword evidence="2" id="KW-0479">Metal-binding</keyword>
<evidence type="ECO:0000256" key="3">
    <source>
        <dbReference type="ARBA" id="ARBA00022771"/>
    </source>
</evidence>
<proteinExistence type="predicted"/>
<dbReference type="EMBL" id="JAVRBK010000002">
    <property type="protein sequence ID" value="KAK5647689.1"/>
    <property type="molecule type" value="Genomic_DNA"/>
</dbReference>
<dbReference type="PANTHER" id="PTHR46591:SF1">
    <property type="entry name" value="ZINC FINGER FYVE DOMAIN-CONTAINING PROTEIN 26"/>
    <property type="match status" value="1"/>
</dbReference>
<gene>
    <name evidence="7" type="ORF">RI129_002581</name>
</gene>
<evidence type="ECO:0000256" key="2">
    <source>
        <dbReference type="ARBA" id="ARBA00022723"/>
    </source>
</evidence>
<evidence type="ECO:0000313" key="7">
    <source>
        <dbReference type="EMBL" id="KAK5647689.1"/>
    </source>
</evidence>
<dbReference type="GO" id="GO:0032266">
    <property type="term" value="F:phosphatidylinositol-3-phosphate binding"/>
    <property type="evidence" value="ECO:0007669"/>
    <property type="project" value="InterPro"/>
</dbReference>
<dbReference type="Gene3D" id="3.30.40.10">
    <property type="entry name" value="Zinc/RING finger domain, C3HC4 (zinc finger)"/>
    <property type="match status" value="1"/>
</dbReference>
<keyword evidence="3 5" id="KW-0863">Zinc-finger</keyword>
<dbReference type="SUPFAM" id="SSF57903">
    <property type="entry name" value="FYVE/PHD zinc finger"/>
    <property type="match status" value="1"/>
</dbReference>
<protein>
    <recommendedName>
        <fullName evidence="6">FYVE-type domain-containing protein</fullName>
    </recommendedName>
</protein>
<feature type="domain" description="FYVE-type" evidence="6">
    <location>
        <begin position="1209"/>
        <end position="1269"/>
    </location>
</feature>
<dbReference type="InterPro" id="IPR000306">
    <property type="entry name" value="Znf_FYVE"/>
</dbReference>
<dbReference type="InterPro" id="IPR013083">
    <property type="entry name" value="Znf_RING/FYVE/PHD"/>
</dbReference>
<reference evidence="7 8" key="1">
    <citation type="journal article" date="2024" name="Insects">
        <title>An Improved Chromosome-Level Genome Assembly of the Firefly Pyrocoelia pectoralis.</title>
        <authorList>
            <person name="Fu X."/>
            <person name="Meyer-Rochow V.B."/>
            <person name="Ballantyne L."/>
            <person name="Zhu X."/>
        </authorList>
    </citation>
    <scope>NUCLEOTIDE SEQUENCE [LARGE SCALE GENOMIC DNA]</scope>
    <source>
        <strain evidence="7">XCY_ONT2</strain>
    </source>
</reference>
<evidence type="ECO:0000256" key="4">
    <source>
        <dbReference type="ARBA" id="ARBA00022833"/>
    </source>
</evidence>
<dbReference type="InterPro" id="IPR028730">
    <property type="entry name" value="ZFYVE26"/>
</dbReference>
<dbReference type="SMART" id="SM00064">
    <property type="entry name" value="FYVE"/>
    <property type="match status" value="1"/>
</dbReference>
<comment type="caution">
    <text evidence="7">The sequence shown here is derived from an EMBL/GenBank/DDBJ whole genome shotgun (WGS) entry which is preliminary data.</text>
</comment>
<accession>A0AAN7VPW0</accession>
<name>A0AAN7VPW0_9COLE</name>
<dbReference type="Pfam" id="PF01363">
    <property type="entry name" value="FYVE"/>
    <property type="match status" value="1"/>
</dbReference>
<dbReference type="Pfam" id="PF25569">
    <property type="entry name" value="TPR_ZFYVE26"/>
    <property type="match status" value="1"/>
</dbReference>
<dbReference type="PANTHER" id="PTHR46591">
    <property type="entry name" value="ZINC FINGER FYVE DOMAIN-CONTAINING PROTEIN 26"/>
    <property type="match status" value="1"/>
</dbReference>
<dbReference type="GO" id="GO:0000724">
    <property type="term" value="P:double-strand break repair via homologous recombination"/>
    <property type="evidence" value="ECO:0007669"/>
    <property type="project" value="InterPro"/>
</dbReference>
<dbReference type="GO" id="GO:0005765">
    <property type="term" value="C:lysosomal membrane"/>
    <property type="evidence" value="ECO:0007669"/>
    <property type="project" value="TreeGrafter"/>
</dbReference>
<evidence type="ECO:0000256" key="1">
    <source>
        <dbReference type="ARBA" id="ARBA00022553"/>
    </source>
</evidence>
<dbReference type="GO" id="GO:0008270">
    <property type="term" value="F:zinc ion binding"/>
    <property type="evidence" value="ECO:0007669"/>
    <property type="project" value="UniProtKB-KW"/>
</dbReference>
<dbReference type="InterPro" id="IPR017455">
    <property type="entry name" value="Znf_FYVE-rel"/>
</dbReference>
<evidence type="ECO:0000259" key="6">
    <source>
        <dbReference type="PROSITE" id="PS50178"/>
    </source>
</evidence>
<keyword evidence="1" id="KW-0597">Phosphoprotein</keyword>
<sequence length="2026" mass="234519">MEELKSCIEELLSRGGDVTDKCRNRLYRLVSQTQLPDNTDDILPKLFTLIKQNTIRRDLIYLCLLINEDKNTIANFLEYEKTSFKLDLTNSTSLYDFCIFTKKHWLLETIENNHRYEETYSNNISSIFRILKLIAASNQKDIDFLKIREYANCINIRNNSFMERYVHRLNHILDITELCQNSSDFSTSQIYYYASTHLPLNTFSKFLNLESLSICDTVSTKLNINEDSSETDTLRAYVILLNLFECLKMCKNVTVSNETLEYKDDISDKINDIKNKLIDLRNFKLQVELLENIFAMLFLQERHLNGCPDKNGNNFFCNEKEVRLILVLLKSVMDDMKRNNVTDKRSEEYRKFTELNKNVTDGLWRLELLVSDSMLTYTNKLEKNIISYLLSPSESLIHLSLKQNNLNKALQVIQIFNLQHSSIASEINYNVNFINLKANLRKSFKMQQITKDNPNIIVDSQSIEEIVHDFFKTNSIETMDDVQEPVNNSGHHLVEGICSKTFTFMNIIDLILTLPNNSEECSDLINLALIYSDVDVDEHYLNFFTRMKNIFKEINTRYTLSIKEILCNPEFELDTEQHQANESFHIQLMHLSNILYKQLEGISDGKFNEKHAAHKTFIKLHQLFSSNYTEGKEQIRYLLRLFNYLKGFSKIFYIEHNNSDLISMGKNTSLFAILNMGRSEILQKLLFERNLDISDFEQLFVKLKLDLVYHVASIFFPSISLGNPSVCVWEGKQTFSSNSHVISYIQKRNWLLAYILKNIYNIEDSDVVLNEVRIKSLLNYLKLPRLQQLKTLFNDNAMITALQHNINPSTLKGYFDTHTVQVDGFLQGSQISTGSFETGEEIFEGSLKITDWKHLFDIIDNIPQTQLCNNEELVALRDKVLMELVSDCFEPDFYKYVQYITNDRLRCECIINNFTTWRGNFCINVMKSEISNFSKIDDEYLEKFKDWCEKIELCEKIKDLSNKDTWFEIWLLCSNKPDDILQTLLTTVQVDVLLQFISIFEVDSKMLERIDENYFIALFDSVEYSKIEDLLAKFPTDYATSICHNLVMTLRNLEHLSFIVDIITKWNLIDNNNILRDIKISLLIFSCFSQSEQENLWCLIAEPSAIVEMLIMNTKLEKLGQVLDKIRPYLENCEFDESKLSIEKIDEILRAYAEKSLEFRVVLQSESKLINSPESSKLLQSLDSINFATTAKYFVMPEVVPTKSEWVENYEVTECMCCLQTTFSMFNRRHHCRRCGRVVCGTCSLKRMHVPTYENILVRVCLDCYEQTHLDGAGTSSSKSEISTRTLGVDYWLLTNDSTHNQIVREEFSYEYAPSVSLCLSILKHHSKNEEYPKFLLDQCDAMLHLLQPVHAESLQEIDYLLVIKMLKSLAIAAKMLSAQCMLQWGSSLADRILSQADLLGLLAERDCLHLIPTVTPTQIRYIDANTLRRLRDKLLEREQWNLALEVSTKAGLDNAGVFAAWGKSYLKAGSLQKAREKFQRCFDKTAHYETSTELSNSYSSTHYLSKTFQSPENKPIKNPPLLNEIVQILESYTTIIDPKILKELKMSNTLLSSTCSLNSSTISVHNDFAVCILNKLRNLNNVMNGNYSAYSDTTESVSSANKKKPYLEPLFYEECVYYLTKYGSHMSVLEFYVKHSEYYECLKYMLDHRLSSDYFIDVYMLCLRENYVNELHETMSKIDSTLDVWKDYLKHICRHLEKQSNLNSLYELQQFMGDFVRAALTCIKFYKDDAVTFTELTGKVDYLHRAQQHLQQELEQEQWVEVASVRNPNMDSQGSFEAKDIANPSLVMKIDTRNVDKHINTISRQIEVAKFLADCELSASPVLQILPEILPYVTEDTSLDSLHRIKIPTLFGSYYERVQLAVLAIVCGNEVEDGFGIAYRIIVDHKLSPVKVYCQAGKQLAKNEKYSAIAQLVNCIRSSGVSDSAVTDMCDEMLILAVQTLTKKNASGPQLDGLIKLITDRAAKISAYIESKQLKTAYLLAVKHKRMGDIRRILREAEFLNQPSIKALCQKILHSHSHFPSHSKD</sequence>
<keyword evidence="8" id="KW-1185">Reference proteome</keyword>
<dbReference type="PROSITE" id="PS50178">
    <property type="entry name" value="ZF_FYVE"/>
    <property type="match status" value="1"/>
</dbReference>
<dbReference type="GO" id="GO:0032465">
    <property type="term" value="P:regulation of cytokinesis"/>
    <property type="evidence" value="ECO:0007669"/>
    <property type="project" value="TreeGrafter"/>
</dbReference>